<evidence type="ECO:0000313" key="1">
    <source>
        <dbReference type="EMBL" id="KAK6638930.1"/>
    </source>
</evidence>
<name>A0AAN8P885_POLSC</name>
<dbReference type="AlphaFoldDB" id="A0AAN8P885"/>
<proteinExistence type="predicted"/>
<organism evidence="1 2">
    <name type="scientific">Polyplax serrata</name>
    <name type="common">Common mouse louse</name>
    <dbReference type="NCBI Taxonomy" id="468196"/>
    <lineage>
        <taxon>Eukaryota</taxon>
        <taxon>Metazoa</taxon>
        <taxon>Ecdysozoa</taxon>
        <taxon>Arthropoda</taxon>
        <taxon>Hexapoda</taxon>
        <taxon>Insecta</taxon>
        <taxon>Pterygota</taxon>
        <taxon>Neoptera</taxon>
        <taxon>Paraneoptera</taxon>
        <taxon>Psocodea</taxon>
        <taxon>Troctomorpha</taxon>
        <taxon>Phthiraptera</taxon>
        <taxon>Anoplura</taxon>
        <taxon>Polyplacidae</taxon>
        <taxon>Polyplax</taxon>
    </lineage>
</organism>
<accession>A0AAN8P885</accession>
<comment type="caution">
    <text evidence="1">The sequence shown here is derived from an EMBL/GenBank/DDBJ whole genome shotgun (WGS) entry which is preliminary data.</text>
</comment>
<evidence type="ECO:0000313" key="2">
    <source>
        <dbReference type="Proteomes" id="UP001372834"/>
    </source>
</evidence>
<dbReference type="Proteomes" id="UP001372834">
    <property type="component" value="Unassembled WGS sequence"/>
</dbReference>
<gene>
    <name evidence="1" type="ORF">RUM43_007200</name>
</gene>
<sequence>MRTVTMMVVAIEAMMMAVTDPGKELGNLRIGCARMSENPLDVRPADEWKESITSRLTENGNGVSEVDER</sequence>
<dbReference type="EMBL" id="JAWJWE010000003">
    <property type="protein sequence ID" value="KAK6638930.1"/>
    <property type="molecule type" value="Genomic_DNA"/>
</dbReference>
<protein>
    <submittedName>
        <fullName evidence="1">Uncharacterized protein</fullName>
    </submittedName>
</protein>
<reference evidence="1 2" key="1">
    <citation type="submission" date="2023-10" db="EMBL/GenBank/DDBJ databases">
        <title>Genomes of two closely related lineages of the louse Polyplax serrata with different host specificities.</title>
        <authorList>
            <person name="Martinu J."/>
            <person name="Tarabai H."/>
            <person name="Stefka J."/>
            <person name="Hypsa V."/>
        </authorList>
    </citation>
    <scope>NUCLEOTIDE SEQUENCE [LARGE SCALE GENOMIC DNA]</scope>
    <source>
        <strain evidence="1">HR10_N</strain>
    </source>
</reference>